<proteinExistence type="predicted"/>
<dbReference type="AlphaFoldDB" id="A0A6C0EMK3"/>
<dbReference type="PROSITE" id="PS51257">
    <property type="entry name" value="PROKAR_LIPOPROTEIN"/>
    <property type="match status" value="1"/>
</dbReference>
<keyword evidence="1" id="KW-0812">Transmembrane</keyword>
<evidence type="ECO:0000313" key="2">
    <source>
        <dbReference type="EMBL" id="QHT29570.1"/>
    </source>
</evidence>
<dbReference type="EMBL" id="MN738879">
    <property type="protein sequence ID" value="QHT29570.1"/>
    <property type="molecule type" value="Genomic_DNA"/>
</dbReference>
<protein>
    <submittedName>
        <fullName evidence="2">Uncharacterized protein</fullName>
    </submittedName>
</protein>
<keyword evidence="1" id="KW-0472">Membrane</keyword>
<evidence type="ECO:0000256" key="1">
    <source>
        <dbReference type="SAM" id="Phobius"/>
    </source>
</evidence>
<accession>A0A6C0EMK3</accession>
<reference evidence="2" key="1">
    <citation type="journal article" date="2020" name="Nature">
        <title>Giant virus diversity and host interactions through global metagenomics.</title>
        <authorList>
            <person name="Schulz F."/>
            <person name="Roux S."/>
            <person name="Paez-Espino D."/>
            <person name="Jungbluth S."/>
            <person name="Walsh D.A."/>
            <person name="Denef V.J."/>
            <person name="McMahon K.D."/>
            <person name="Konstantinidis K.T."/>
            <person name="Eloe-Fadrosh E.A."/>
            <person name="Kyrpides N.C."/>
            <person name="Woyke T."/>
        </authorList>
    </citation>
    <scope>NUCLEOTIDE SEQUENCE</scope>
    <source>
        <strain evidence="2">GVMAG-M-3300005589-24</strain>
    </source>
</reference>
<sequence>MRIDWQNPMIFSSVAGCVTSVVMIIILAVAKPDTVMKVGDDHTHSLDWLRVIMLSLILGLVVAIVLFVMKLRKYAIEQEPDKQHVADNY</sequence>
<name>A0A6C0EMK3_9ZZZZ</name>
<feature type="transmembrane region" description="Helical" evidence="1">
    <location>
        <begin position="48"/>
        <end position="69"/>
    </location>
</feature>
<keyword evidence="1" id="KW-1133">Transmembrane helix</keyword>
<feature type="transmembrane region" description="Helical" evidence="1">
    <location>
        <begin position="9"/>
        <end position="28"/>
    </location>
</feature>
<organism evidence="2">
    <name type="scientific">viral metagenome</name>
    <dbReference type="NCBI Taxonomy" id="1070528"/>
    <lineage>
        <taxon>unclassified sequences</taxon>
        <taxon>metagenomes</taxon>
        <taxon>organismal metagenomes</taxon>
    </lineage>
</organism>